<dbReference type="GO" id="GO:0016616">
    <property type="term" value="F:oxidoreductase activity, acting on the CH-OH group of donors, NAD or NADP as acceptor"/>
    <property type="evidence" value="ECO:0007669"/>
    <property type="project" value="TreeGrafter"/>
</dbReference>
<dbReference type="CDD" id="cd05233">
    <property type="entry name" value="SDR_c"/>
    <property type="match status" value="1"/>
</dbReference>
<protein>
    <submittedName>
        <fullName evidence="3">Oxido UcpA</fullName>
    </submittedName>
</protein>
<keyword evidence="4" id="KW-1185">Reference proteome</keyword>
<proteinExistence type="inferred from homology"/>
<dbReference type="Pfam" id="PF00106">
    <property type="entry name" value="adh_short"/>
    <property type="match status" value="1"/>
</dbReference>
<evidence type="ECO:0000256" key="1">
    <source>
        <dbReference type="ARBA" id="ARBA00006484"/>
    </source>
</evidence>
<dbReference type="OrthoDB" id="1933717at2759"/>
<dbReference type="EMBL" id="LFJN01000037">
    <property type="protein sequence ID" value="KPI35713.1"/>
    <property type="molecule type" value="Genomic_DNA"/>
</dbReference>
<evidence type="ECO:0000313" key="4">
    <source>
        <dbReference type="Proteomes" id="UP000038010"/>
    </source>
</evidence>
<comment type="similarity">
    <text evidence="1">Belongs to the short-chain dehydrogenases/reductases (SDR) family.</text>
</comment>
<reference evidence="3 4" key="1">
    <citation type="submission" date="2015-06" db="EMBL/GenBank/DDBJ databases">
        <title>Draft genome of the ant-associated black yeast Phialophora attae CBS 131958.</title>
        <authorList>
            <person name="Moreno L.F."/>
            <person name="Stielow B.J."/>
            <person name="de Hoog S."/>
            <person name="Vicente V.A."/>
            <person name="Weiss V.A."/>
            <person name="de Vries M."/>
            <person name="Cruz L.M."/>
            <person name="Souza E.M."/>
        </authorList>
    </citation>
    <scope>NUCLEOTIDE SEQUENCE [LARGE SCALE GENOMIC DNA]</scope>
    <source>
        <strain evidence="3 4">CBS 131958</strain>
    </source>
</reference>
<dbReference type="GeneID" id="28732983"/>
<dbReference type="SUPFAM" id="SSF51735">
    <property type="entry name" value="NAD(P)-binding Rossmann-fold domains"/>
    <property type="match status" value="1"/>
</dbReference>
<name>A0A0N1GYG9_9EURO</name>
<organism evidence="3 4">
    <name type="scientific">Cyphellophora attinorum</name>
    <dbReference type="NCBI Taxonomy" id="1664694"/>
    <lineage>
        <taxon>Eukaryota</taxon>
        <taxon>Fungi</taxon>
        <taxon>Dikarya</taxon>
        <taxon>Ascomycota</taxon>
        <taxon>Pezizomycotina</taxon>
        <taxon>Eurotiomycetes</taxon>
        <taxon>Chaetothyriomycetidae</taxon>
        <taxon>Chaetothyriales</taxon>
        <taxon>Cyphellophoraceae</taxon>
        <taxon>Cyphellophora</taxon>
    </lineage>
</organism>
<evidence type="ECO:0000313" key="3">
    <source>
        <dbReference type="EMBL" id="KPI35713.1"/>
    </source>
</evidence>
<evidence type="ECO:0000256" key="2">
    <source>
        <dbReference type="ARBA" id="ARBA00023002"/>
    </source>
</evidence>
<dbReference type="PANTHER" id="PTHR42760">
    <property type="entry name" value="SHORT-CHAIN DEHYDROGENASES/REDUCTASES FAMILY MEMBER"/>
    <property type="match status" value="1"/>
</dbReference>
<dbReference type="PRINTS" id="PR00081">
    <property type="entry name" value="GDHRDH"/>
</dbReference>
<sequence>MKLLSTLHDCTPSTDPRVNESLRKALQGSFAIVVGSGRGIGRACCEFFAHATIQAIACIALEESEAQATAARCREISPSSEVVAAGVDVRDYAATKDLFAKLEQQFGRTCDILLMNAGLPGQWLPTSRADPENWWDTVSVSLKGAFNCARLVLPGMQAKKDGRIIFTSSIGAHYAQGMSGYGVAKLGQVRLAEIIHEENYKQYNVKCFAYHPGCVKTRFFTDFEDAVLGKVKSEQTGNYGSLRDGVDLESARTAYEALRGQDFDTEYMAAGLVTAVAAGKLDFMSGRYLDASVDIEEYISNAPKIQKEDLCRVRLNQGDGDLLPNETTRH</sequence>
<dbReference type="VEuPathDB" id="FungiDB:AB675_1229"/>
<dbReference type="RefSeq" id="XP_017995676.1">
    <property type="nucleotide sequence ID" value="XM_018141103.1"/>
</dbReference>
<accession>A0A0N1GYG9</accession>
<dbReference type="PANTHER" id="PTHR42760:SF37">
    <property type="entry name" value="CLAVALDEHYDE DEHYDROGENASE"/>
    <property type="match status" value="1"/>
</dbReference>
<dbReference type="AlphaFoldDB" id="A0A0N1GYG9"/>
<gene>
    <name evidence="3" type="ORF">AB675_1229</name>
</gene>
<comment type="caution">
    <text evidence="3">The sequence shown here is derived from an EMBL/GenBank/DDBJ whole genome shotgun (WGS) entry which is preliminary data.</text>
</comment>
<dbReference type="InterPro" id="IPR002347">
    <property type="entry name" value="SDR_fam"/>
</dbReference>
<dbReference type="STRING" id="1664694.A0A0N1GYG9"/>
<keyword evidence="2" id="KW-0560">Oxidoreductase</keyword>
<dbReference type="Proteomes" id="UP000038010">
    <property type="component" value="Unassembled WGS sequence"/>
</dbReference>
<dbReference type="Gene3D" id="3.40.50.720">
    <property type="entry name" value="NAD(P)-binding Rossmann-like Domain"/>
    <property type="match status" value="1"/>
</dbReference>
<dbReference type="InterPro" id="IPR036291">
    <property type="entry name" value="NAD(P)-bd_dom_sf"/>
</dbReference>